<sequence>MAAAGRLVVQAVRPHAPMIKFPNRRGIPSPNVEEVLQSTGISMASSSFMNSSAKSAPTQISYIQRPSGPPDSVATIRELPMKYRRRVLAVEEMDYIQRGGPE</sequence>
<comment type="subcellular location">
    <subcellularLocation>
        <location evidence="1">Mitochondrion</location>
    </subcellularLocation>
</comment>
<proteinExistence type="inferred from homology"/>
<dbReference type="InterPro" id="IPR020373">
    <property type="entry name" value="Kgd4/YMR-31"/>
</dbReference>
<name>A0AAV6FMY8_9TELE</name>
<dbReference type="EMBL" id="JADWDJ010000023">
    <property type="protein sequence ID" value="KAG5261761.1"/>
    <property type="molecule type" value="Genomic_DNA"/>
</dbReference>
<accession>A0AAV6FMY8</accession>
<evidence type="ECO:0000256" key="2">
    <source>
        <dbReference type="ARBA" id="ARBA00023128"/>
    </source>
</evidence>
<keyword evidence="2" id="KW-0496">Mitochondrion</keyword>
<evidence type="ECO:0000313" key="4">
    <source>
        <dbReference type="EMBL" id="KAG5261761.1"/>
    </source>
</evidence>
<organism evidence="4 5">
    <name type="scientific">Alosa alosa</name>
    <name type="common">allis shad</name>
    <dbReference type="NCBI Taxonomy" id="278164"/>
    <lineage>
        <taxon>Eukaryota</taxon>
        <taxon>Metazoa</taxon>
        <taxon>Chordata</taxon>
        <taxon>Craniata</taxon>
        <taxon>Vertebrata</taxon>
        <taxon>Euteleostomi</taxon>
        <taxon>Actinopterygii</taxon>
        <taxon>Neopterygii</taxon>
        <taxon>Teleostei</taxon>
        <taxon>Clupei</taxon>
        <taxon>Clupeiformes</taxon>
        <taxon>Clupeoidei</taxon>
        <taxon>Clupeidae</taxon>
        <taxon>Alosa</taxon>
    </lineage>
</organism>
<keyword evidence="5" id="KW-1185">Reference proteome</keyword>
<evidence type="ECO:0000256" key="1">
    <source>
        <dbReference type="ARBA" id="ARBA00004173"/>
    </source>
</evidence>
<dbReference type="GO" id="GO:0006103">
    <property type="term" value="P:2-oxoglutarate metabolic process"/>
    <property type="evidence" value="ECO:0007669"/>
    <property type="project" value="InterPro"/>
</dbReference>
<dbReference type="GO" id="GO:0005739">
    <property type="term" value="C:mitochondrion"/>
    <property type="evidence" value="ECO:0007669"/>
    <property type="project" value="UniProtKB-SubCell"/>
</dbReference>
<protein>
    <recommendedName>
        <fullName evidence="6">Mitochondrial ribosomal protein S36</fullName>
    </recommendedName>
</protein>
<evidence type="ECO:0000256" key="3">
    <source>
        <dbReference type="ARBA" id="ARBA00043970"/>
    </source>
</evidence>
<dbReference type="GO" id="GO:0004591">
    <property type="term" value="F:oxoglutarate dehydrogenase (succinyl-transferring) activity"/>
    <property type="evidence" value="ECO:0007669"/>
    <property type="project" value="TreeGrafter"/>
</dbReference>
<dbReference type="AlphaFoldDB" id="A0AAV6FMY8"/>
<gene>
    <name evidence="4" type="ORF">AALO_G00288050</name>
</gene>
<reference evidence="4" key="1">
    <citation type="submission" date="2020-10" db="EMBL/GenBank/DDBJ databases">
        <title>Chromosome-scale genome assembly of the Allis shad, Alosa alosa.</title>
        <authorList>
            <person name="Margot Z."/>
            <person name="Christophe K."/>
            <person name="Cabau C."/>
            <person name="Louis A."/>
            <person name="Berthelot C."/>
            <person name="Parey E."/>
            <person name="Roest Crollius H."/>
            <person name="Montfort J."/>
            <person name="Robinson-Rechavi M."/>
            <person name="Bucao C."/>
            <person name="Bouchez O."/>
            <person name="Gislard M."/>
            <person name="Lluch J."/>
            <person name="Milhes M."/>
            <person name="Lampietro C."/>
            <person name="Lopez Roques C."/>
            <person name="Donnadieu C."/>
            <person name="Braasch I."/>
            <person name="Desvignes T."/>
            <person name="Postlethwait J."/>
            <person name="Bobe J."/>
            <person name="Guiguen Y."/>
        </authorList>
    </citation>
    <scope>NUCLEOTIDE SEQUENCE</scope>
    <source>
        <strain evidence="4">M-15738</strain>
        <tissue evidence="4">Blood</tissue>
    </source>
</reference>
<evidence type="ECO:0000313" key="5">
    <source>
        <dbReference type="Proteomes" id="UP000823561"/>
    </source>
</evidence>
<comment type="caution">
    <text evidence="4">The sequence shown here is derived from an EMBL/GenBank/DDBJ whole genome shotgun (WGS) entry which is preliminary data.</text>
</comment>
<dbReference type="PANTHER" id="PTHR31601">
    <property type="entry name" value="28S RIBOSOMAL PROTEIN S36, MITOCHONDRIAL"/>
    <property type="match status" value="1"/>
</dbReference>
<comment type="similarity">
    <text evidence="3">Belongs to the alpha-ketoglutarate dehydrogenase component 4 family.</text>
</comment>
<dbReference type="Proteomes" id="UP000823561">
    <property type="component" value="Chromosome 23"/>
</dbReference>
<evidence type="ECO:0008006" key="6">
    <source>
        <dbReference type="Google" id="ProtNLM"/>
    </source>
</evidence>
<dbReference type="PANTHER" id="PTHR31601:SF2">
    <property type="entry name" value="ALPHA-KETOGLUTARATE DEHYDROGENASE COMPONENT 4"/>
    <property type="match status" value="1"/>
</dbReference>